<dbReference type="Gene3D" id="4.10.91.10">
    <property type="entry name" value="Cytochrome c oxidase, subunit VIIa"/>
    <property type="match status" value="1"/>
</dbReference>
<organism evidence="7 8">
    <name type="scientific">Ceutorhynchus assimilis</name>
    <name type="common">cabbage seed weevil</name>
    <dbReference type="NCBI Taxonomy" id="467358"/>
    <lineage>
        <taxon>Eukaryota</taxon>
        <taxon>Metazoa</taxon>
        <taxon>Ecdysozoa</taxon>
        <taxon>Arthropoda</taxon>
        <taxon>Hexapoda</taxon>
        <taxon>Insecta</taxon>
        <taxon>Pterygota</taxon>
        <taxon>Neoptera</taxon>
        <taxon>Endopterygota</taxon>
        <taxon>Coleoptera</taxon>
        <taxon>Polyphaga</taxon>
        <taxon>Cucujiformia</taxon>
        <taxon>Curculionidae</taxon>
        <taxon>Ceutorhynchinae</taxon>
        <taxon>Ceutorhynchus</taxon>
    </lineage>
</organism>
<proteinExistence type="inferred from homology"/>
<keyword evidence="3" id="KW-0999">Mitochondrion inner membrane</keyword>
<dbReference type="SUPFAM" id="SSF81419">
    <property type="entry name" value="Mitochondrial cytochrome c oxidase subunit VIIa"/>
    <property type="match status" value="1"/>
</dbReference>
<dbReference type="OrthoDB" id="5966508at2759"/>
<dbReference type="EMBL" id="OU892282">
    <property type="protein sequence ID" value="CAG9769939.1"/>
    <property type="molecule type" value="Genomic_DNA"/>
</dbReference>
<evidence type="ECO:0000256" key="2">
    <source>
        <dbReference type="ARBA" id="ARBA00009331"/>
    </source>
</evidence>
<dbReference type="AlphaFoldDB" id="A0A9N9MW73"/>
<keyword evidence="8" id="KW-1185">Reference proteome</keyword>
<evidence type="ECO:0000256" key="6">
    <source>
        <dbReference type="SAM" id="Phobius"/>
    </source>
</evidence>
<dbReference type="GO" id="GO:0006123">
    <property type="term" value="P:mitochondrial electron transport, cytochrome c to oxygen"/>
    <property type="evidence" value="ECO:0007669"/>
    <property type="project" value="InterPro"/>
</dbReference>
<keyword evidence="4" id="KW-0496">Mitochondrion</keyword>
<sequence>MNPKFALKCLRAFNPGRRTLSGTPVPGHNIIKNTQKKFTQDDGLPVHLKAGSRDRLMYNGCWLAIILMDLWGAKVIIWDASLVPWLATF</sequence>
<gene>
    <name evidence="7" type="ORF">CEUTPL_LOCUS10412</name>
</gene>
<keyword evidence="6" id="KW-1133">Transmembrane helix</keyword>
<evidence type="ECO:0000313" key="7">
    <source>
        <dbReference type="EMBL" id="CAG9769939.1"/>
    </source>
</evidence>
<evidence type="ECO:0000256" key="4">
    <source>
        <dbReference type="ARBA" id="ARBA00023128"/>
    </source>
</evidence>
<feature type="transmembrane region" description="Helical" evidence="6">
    <location>
        <begin position="56"/>
        <end position="77"/>
    </location>
</feature>
<keyword evidence="6" id="KW-0812">Transmembrane</keyword>
<evidence type="ECO:0000256" key="1">
    <source>
        <dbReference type="ARBA" id="ARBA00004273"/>
    </source>
</evidence>
<name>A0A9N9MW73_9CUCU</name>
<comment type="subcellular location">
    <subcellularLocation>
        <location evidence="1">Mitochondrion inner membrane</location>
    </subcellularLocation>
</comment>
<dbReference type="GO" id="GO:0005743">
    <property type="term" value="C:mitochondrial inner membrane"/>
    <property type="evidence" value="ECO:0007669"/>
    <property type="project" value="UniProtKB-SubCell"/>
</dbReference>
<dbReference type="InterPro" id="IPR036539">
    <property type="entry name" value="Cyt_c_oxidase_su7a_sf"/>
</dbReference>
<protein>
    <submittedName>
        <fullName evidence="7">Uncharacterized protein</fullName>
    </submittedName>
</protein>
<evidence type="ECO:0000256" key="3">
    <source>
        <dbReference type="ARBA" id="ARBA00022792"/>
    </source>
</evidence>
<keyword evidence="5 6" id="KW-0472">Membrane</keyword>
<accession>A0A9N9MW73</accession>
<dbReference type="Proteomes" id="UP001152799">
    <property type="component" value="Chromosome 6"/>
</dbReference>
<evidence type="ECO:0000313" key="8">
    <source>
        <dbReference type="Proteomes" id="UP001152799"/>
    </source>
</evidence>
<comment type="similarity">
    <text evidence="2">Belongs to the cytochrome c oxidase VIIa family.</text>
</comment>
<evidence type="ECO:0000256" key="5">
    <source>
        <dbReference type="ARBA" id="ARBA00023136"/>
    </source>
</evidence>
<dbReference type="GO" id="GO:0045277">
    <property type="term" value="C:respiratory chain complex IV"/>
    <property type="evidence" value="ECO:0007669"/>
    <property type="project" value="InterPro"/>
</dbReference>
<reference evidence="7" key="1">
    <citation type="submission" date="2022-01" db="EMBL/GenBank/DDBJ databases">
        <authorList>
            <person name="King R."/>
        </authorList>
    </citation>
    <scope>NUCLEOTIDE SEQUENCE</scope>
</reference>